<dbReference type="GO" id="GO:0005829">
    <property type="term" value="C:cytosol"/>
    <property type="evidence" value="ECO:0007669"/>
    <property type="project" value="UniProtKB-ARBA"/>
</dbReference>
<feature type="binding site" evidence="9">
    <location>
        <position position="16"/>
    </location>
    <ligand>
        <name>ADP</name>
        <dbReference type="ChEBI" id="CHEBI:456216"/>
    </ligand>
</feature>
<comment type="catalytic activity">
    <reaction evidence="8 9">
        <text>glycerol + ATP = sn-glycerol 3-phosphate + ADP + H(+)</text>
        <dbReference type="Rhea" id="RHEA:21644"/>
        <dbReference type="ChEBI" id="CHEBI:15378"/>
        <dbReference type="ChEBI" id="CHEBI:17754"/>
        <dbReference type="ChEBI" id="CHEBI:30616"/>
        <dbReference type="ChEBI" id="CHEBI:57597"/>
        <dbReference type="ChEBI" id="CHEBI:456216"/>
        <dbReference type="EC" id="2.7.1.30"/>
    </reaction>
</comment>
<feature type="binding site" evidence="9">
    <location>
        <position position="12"/>
    </location>
    <ligand>
        <name>ATP</name>
        <dbReference type="ChEBI" id="CHEBI:30616"/>
    </ligand>
</feature>
<dbReference type="InterPro" id="IPR005999">
    <property type="entry name" value="Glycerol_kin"/>
</dbReference>
<dbReference type="NCBIfam" id="NF000756">
    <property type="entry name" value="PRK00047.1"/>
    <property type="match status" value="1"/>
</dbReference>
<feature type="binding site" evidence="9">
    <location>
        <position position="238"/>
    </location>
    <ligand>
        <name>sn-glycerol 3-phosphate</name>
        <dbReference type="ChEBI" id="CHEBI:57597"/>
    </ligand>
</feature>
<dbReference type="InterPro" id="IPR043129">
    <property type="entry name" value="ATPase_NBD"/>
</dbReference>
<dbReference type="OrthoDB" id="9805576at2"/>
<dbReference type="PANTHER" id="PTHR10196">
    <property type="entry name" value="SUGAR KINASE"/>
    <property type="match status" value="1"/>
</dbReference>
<dbReference type="Gene3D" id="3.30.420.40">
    <property type="match status" value="2"/>
</dbReference>
<dbReference type="UniPathway" id="UPA00618">
    <property type="reaction ID" value="UER00672"/>
</dbReference>
<feature type="binding site" evidence="9">
    <location>
        <position position="134"/>
    </location>
    <ligand>
        <name>sn-glycerol 3-phosphate</name>
        <dbReference type="ChEBI" id="CHEBI:57597"/>
    </ligand>
</feature>
<keyword evidence="15" id="KW-1185">Reference proteome</keyword>
<dbReference type="InterPro" id="IPR018483">
    <property type="entry name" value="Carb_kinase_FGGY_CS"/>
</dbReference>
<organism evidence="12 14">
    <name type="scientific">Flagellimonas pelagia</name>
    <dbReference type="NCBI Taxonomy" id="2306998"/>
    <lineage>
        <taxon>Bacteria</taxon>
        <taxon>Pseudomonadati</taxon>
        <taxon>Bacteroidota</taxon>
        <taxon>Flavobacteriia</taxon>
        <taxon>Flavobacteriales</taxon>
        <taxon>Flavobacteriaceae</taxon>
        <taxon>Flagellimonas</taxon>
    </lineage>
</organism>
<dbReference type="EC" id="2.7.1.30" evidence="9"/>
<keyword evidence="7 9" id="KW-0067">ATP-binding</keyword>
<evidence type="ECO:0000256" key="10">
    <source>
        <dbReference type="RuleBase" id="RU003733"/>
    </source>
</evidence>
<dbReference type="EMBL" id="QXFI01000035">
    <property type="protein sequence ID" value="RIV42405.1"/>
    <property type="molecule type" value="Genomic_DNA"/>
</dbReference>
<feature type="binding site" evidence="9">
    <location>
        <position position="307"/>
    </location>
    <ligand>
        <name>ATP</name>
        <dbReference type="ChEBI" id="CHEBI:30616"/>
    </ligand>
</feature>
<feature type="binding site" evidence="9">
    <location>
        <position position="408"/>
    </location>
    <ligand>
        <name>ADP</name>
        <dbReference type="ChEBI" id="CHEBI:456216"/>
    </ligand>
</feature>
<dbReference type="PROSITE" id="PS50186">
    <property type="entry name" value="DEP"/>
    <property type="match status" value="1"/>
</dbReference>
<dbReference type="HAMAP" id="MF_00186">
    <property type="entry name" value="Glycerol_kin"/>
    <property type="match status" value="1"/>
</dbReference>
<feature type="binding site" evidence="9">
    <location>
        <position position="12"/>
    </location>
    <ligand>
        <name>ADP</name>
        <dbReference type="ChEBI" id="CHEBI:456216"/>
    </ligand>
</feature>
<dbReference type="GO" id="GO:0006072">
    <property type="term" value="P:glycerol-3-phosphate metabolic process"/>
    <property type="evidence" value="ECO:0007669"/>
    <property type="project" value="InterPro"/>
</dbReference>
<gene>
    <name evidence="9 12" type="primary">glpK</name>
    <name evidence="12" type="ORF">D2V05_16535</name>
    <name evidence="13" type="ORF">FQ017_16395</name>
</gene>
<dbReference type="PANTHER" id="PTHR10196:SF69">
    <property type="entry name" value="GLYCEROL KINASE"/>
    <property type="match status" value="1"/>
</dbReference>
<evidence type="ECO:0000313" key="14">
    <source>
        <dbReference type="Proteomes" id="UP000266691"/>
    </source>
</evidence>
<evidence type="ECO:0000313" key="15">
    <source>
        <dbReference type="Proteomes" id="UP000321621"/>
    </source>
</evidence>
<dbReference type="GO" id="GO:0005524">
    <property type="term" value="F:ATP binding"/>
    <property type="evidence" value="ECO:0007669"/>
    <property type="project" value="UniProtKB-UniRule"/>
</dbReference>
<feature type="binding site" evidence="9">
    <location>
        <position position="14"/>
    </location>
    <ligand>
        <name>ATP</name>
        <dbReference type="ChEBI" id="CHEBI:30616"/>
    </ligand>
</feature>
<name>A0A3A1NE68_9FLAO</name>
<reference evidence="12 14" key="1">
    <citation type="submission" date="2018-08" db="EMBL/GenBank/DDBJ databases">
        <title>Proposal of Muricauda 72 sp.nov. and Muricauda NH166 sp.nov., isolated from seawater.</title>
        <authorList>
            <person name="Cheng H."/>
            <person name="Wu Y.-H."/>
            <person name="Guo L.-L."/>
            <person name="Xu X.-W."/>
        </authorList>
    </citation>
    <scope>NUCLEOTIDE SEQUENCE [LARGE SCALE GENOMIC DNA]</scope>
    <source>
        <strain evidence="12 14">72</strain>
    </source>
</reference>
<feature type="binding site" evidence="9">
    <location>
        <position position="83"/>
    </location>
    <ligand>
        <name>sn-glycerol 3-phosphate</name>
        <dbReference type="ChEBI" id="CHEBI:57597"/>
    </ligand>
</feature>
<evidence type="ECO:0000256" key="7">
    <source>
        <dbReference type="ARBA" id="ARBA00022840"/>
    </source>
</evidence>
<feature type="binding site" evidence="9">
    <location>
        <position position="303"/>
    </location>
    <ligand>
        <name>ADP</name>
        <dbReference type="ChEBI" id="CHEBI:456216"/>
    </ligand>
</feature>
<proteinExistence type="inferred from homology"/>
<keyword evidence="4 9" id="KW-0547">Nucleotide-binding</keyword>
<dbReference type="PROSITE" id="PS00933">
    <property type="entry name" value="FGGY_KINASES_1"/>
    <property type="match status" value="1"/>
</dbReference>
<dbReference type="Proteomes" id="UP000266691">
    <property type="component" value="Unassembled WGS sequence"/>
</dbReference>
<dbReference type="InterPro" id="IPR018485">
    <property type="entry name" value="FGGY_C"/>
</dbReference>
<dbReference type="EMBL" id="VNWK01000035">
    <property type="protein sequence ID" value="TXJ91435.1"/>
    <property type="molecule type" value="Genomic_DNA"/>
</dbReference>
<dbReference type="NCBIfam" id="TIGR01311">
    <property type="entry name" value="glycerol_kin"/>
    <property type="match status" value="1"/>
</dbReference>
<feature type="binding site" evidence="9">
    <location>
        <position position="260"/>
    </location>
    <ligand>
        <name>ATP</name>
        <dbReference type="ChEBI" id="CHEBI:30616"/>
    </ligand>
</feature>
<dbReference type="AlphaFoldDB" id="A0A3A1NE68"/>
<dbReference type="RefSeq" id="WP_119648648.1">
    <property type="nucleotide sequence ID" value="NZ_QXFI01000035.1"/>
</dbReference>
<accession>A0A3A1NE68</accession>
<evidence type="ECO:0000256" key="9">
    <source>
        <dbReference type="HAMAP-Rule" id="MF_00186"/>
    </source>
</evidence>
<feature type="binding site" evidence="9">
    <location>
        <position position="238"/>
    </location>
    <ligand>
        <name>glycerol</name>
        <dbReference type="ChEBI" id="CHEBI:17754"/>
    </ligand>
</feature>
<feature type="binding site" evidence="9">
    <location>
        <position position="404"/>
    </location>
    <ligand>
        <name>ATP</name>
        <dbReference type="ChEBI" id="CHEBI:30616"/>
    </ligand>
</feature>
<dbReference type="SUPFAM" id="SSF53067">
    <property type="entry name" value="Actin-like ATPase domain"/>
    <property type="match status" value="2"/>
</dbReference>
<evidence type="ECO:0000256" key="2">
    <source>
        <dbReference type="ARBA" id="ARBA00009156"/>
    </source>
</evidence>
<evidence type="ECO:0000256" key="8">
    <source>
        <dbReference type="ARBA" id="ARBA00052101"/>
    </source>
</evidence>
<feature type="binding site" evidence="9">
    <location>
        <position position="82"/>
    </location>
    <ligand>
        <name>glycerol</name>
        <dbReference type="ChEBI" id="CHEBI:17754"/>
    </ligand>
</feature>
<dbReference type="FunFam" id="3.30.420.40:FF:000007">
    <property type="entry name" value="Glycerol kinase"/>
    <property type="match status" value="1"/>
</dbReference>
<evidence type="ECO:0000259" key="11">
    <source>
        <dbReference type="PROSITE" id="PS50186"/>
    </source>
</evidence>
<comment type="similarity">
    <text evidence="2 9 10">Belongs to the FGGY kinase family.</text>
</comment>
<feature type="binding site" evidence="9">
    <location>
        <position position="404"/>
    </location>
    <ligand>
        <name>ADP</name>
        <dbReference type="ChEBI" id="CHEBI:456216"/>
    </ligand>
</feature>
<evidence type="ECO:0000256" key="3">
    <source>
        <dbReference type="ARBA" id="ARBA00022679"/>
    </source>
</evidence>
<feature type="binding site" evidence="9">
    <location>
        <position position="239"/>
    </location>
    <ligand>
        <name>glycerol</name>
        <dbReference type="ChEBI" id="CHEBI:17754"/>
    </ligand>
</feature>
<protein>
    <recommendedName>
        <fullName evidence="9">Glycerol kinase</fullName>
        <ecNumber evidence="9">2.7.1.30</ecNumber>
    </recommendedName>
    <alternativeName>
        <fullName evidence="9">ATP:glycerol 3-phosphotransferase</fullName>
    </alternativeName>
    <alternativeName>
        <fullName evidence="9">Glycerokinase</fullName>
        <shortName evidence="9">GK</shortName>
    </alternativeName>
</protein>
<comment type="pathway">
    <text evidence="1 9">Polyol metabolism; glycerol degradation via glycerol kinase pathway; sn-glycerol 3-phosphate from glycerol: step 1/1.</text>
</comment>
<comment type="activity regulation">
    <text evidence="9">Inhibited by fructose 1,6-bisphosphate (FBP).</text>
</comment>
<feature type="binding site" evidence="9">
    <location>
        <position position="82"/>
    </location>
    <ligand>
        <name>sn-glycerol 3-phosphate</name>
        <dbReference type="ChEBI" id="CHEBI:57597"/>
    </ligand>
</feature>
<dbReference type="InterPro" id="IPR000591">
    <property type="entry name" value="DEP_dom"/>
</dbReference>
<dbReference type="Pfam" id="PF02782">
    <property type="entry name" value="FGGY_C"/>
    <property type="match status" value="1"/>
</dbReference>
<evidence type="ECO:0000256" key="5">
    <source>
        <dbReference type="ARBA" id="ARBA00022777"/>
    </source>
</evidence>
<feature type="binding site" evidence="9">
    <location>
        <position position="134"/>
    </location>
    <ligand>
        <name>glycerol</name>
        <dbReference type="ChEBI" id="CHEBI:17754"/>
    </ligand>
</feature>
<dbReference type="GO" id="GO:0035556">
    <property type="term" value="P:intracellular signal transduction"/>
    <property type="evidence" value="ECO:0007669"/>
    <property type="project" value="InterPro"/>
</dbReference>
<sequence>MSKYILSLDQGTTSSRAILFNHKGQIEAIAQKEFEQIFPKPGWVEHNAMEIWSSQRGVVAEAKAKLHIENSDIAAIGITNQRETTIVWDRASGKPIYNAIVWQDRRTSKTCDQLKEAGYTDKVKSKTGLVIDAYFSGTKIKWILDNVEGARKKAEAGELAFGTVDSWLIWNLTKGKLHITDVTNASRTMLYNIHDLDWDNELLTLLDIPKSMLPEVRSCSEVYGVSSWGIPIAGIAGDQQAGLFGQMALELGMVKSTYGTGCFIVANTGSTPVSSKNNLLTTIAWQINGETTYALEGSIFIGGAVVQWLRDGLDLVRESREIEKLANSVEDNGGIFLVPAFAGLGAPHWDQYARGIIVGITRGTSKGHIARAALEAICYQTKDVMNAMQGDSKIAIKELRVDGGASVNNTLMQFQSDILNIDVVRPKVYETTALGAAYLAGLAVKFWKLEDLKNQWQEDQKFKPKMESEDREELYSRWSKAVERSKDWL</sequence>
<evidence type="ECO:0000256" key="4">
    <source>
        <dbReference type="ARBA" id="ARBA00022741"/>
    </source>
</evidence>
<reference evidence="13 15" key="2">
    <citation type="submission" date="2019-07" db="EMBL/GenBank/DDBJ databases">
        <title>Draft genome of two Muricauda strains isolated from deep sea.</title>
        <authorList>
            <person name="Sun C."/>
        </authorList>
    </citation>
    <scope>NUCLEOTIDE SEQUENCE [LARGE SCALE GENOMIC DNA]</scope>
    <source>
        <strain evidence="13 15">72</strain>
    </source>
</reference>
<feature type="binding site" evidence="9">
    <location>
        <position position="260"/>
    </location>
    <ligand>
        <name>ADP</name>
        <dbReference type="ChEBI" id="CHEBI:456216"/>
    </ligand>
</feature>
<feature type="binding site" evidence="9">
    <location>
        <position position="13"/>
    </location>
    <ligand>
        <name>ATP</name>
        <dbReference type="ChEBI" id="CHEBI:30616"/>
    </ligand>
</feature>
<keyword evidence="6 9" id="KW-0319">Glycerol metabolism</keyword>
<keyword evidence="3 9" id="KW-0808">Transferase</keyword>
<dbReference type="Pfam" id="PF00370">
    <property type="entry name" value="FGGY_N"/>
    <property type="match status" value="1"/>
</dbReference>
<feature type="domain" description="DEP" evidence="11">
    <location>
        <begin position="300"/>
        <end position="335"/>
    </location>
</feature>
<dbReference type="Proteomes" id="UP000321621">
    <property type="component" value="Unassembled WGS sequence"/>
</dbReference>
<dbReference type="InterPro" id="IPR018484">
    <property type="entry name" value="FGGY_N"/>
</dbReference>
<dbReference type="GO" id="GO:0019563">
    <property type="term" value="P:glycerol catabolic process"/>
    <property type="evidence" value="ECO:0007669"/>
    <property type="project" value="UniProtKB-UniRule"/>
</dbReference>
<feature type="binding site" evidence="9">
    <location>
        <position position="83"/>
    </location>
    <ligand>
        <name>glycerol</name>
        <dbReference type="ChEBI" id="CHEBI:17754"/>
    </ligand>
</feature>
<feature type="binding site" evidence="9">
    <location>
        <position position="303"/>
    </location>
    <ligand>
        <name>ATP</name>
        <dbReference type="ChEBI" id="CHEBI:30616"/>
    </ligand>
</feature>
<feature type="binding site" evidence="9">
    <location>
        <position position="12"/>
    </location>
    <ligand>
        <name>sn-glycerol 3-phosphate</name>
        <dbReference type="ChEBI" id="CHEBI:57597"/>
    </ligand>
</feature>
<dbReference type="PIRSF" id="PIRSF000538">
    <property type="entry name" value="GlpK"/>
    <property type="match status" value="1"/>
</dbReference>
<evidence type="ECO:0000313" key="13">
    <source>
        <dbReference type="EMBL" id="TXJ91435.1"/>
    </source>
</evidence>
<evidence type="ECO:0000313" key="12">
    <source>
        <dbReference type="EMBL" id="RIV42405.1"/>
    </source>
</evidence>
<dbReference type="CDD" id="cd07786">
    <property type="entry name" value="FGGY_EcGK_like"/>
    <property type="match status" value="1"/>
</dbReference>
<comment type="function">
    <text evidence="9">Key enzyme in the regulation of glycerol uptake and metabolism. Catalyzes the phosphorylation of glycerol to yield sn-glycerol 3-phosphate.</text>
</comment>
<comment type="caution">
    <text evidence="12">The sequence shown here is derived from an EMBL/GenBank/DDBJ whole genome shotgun (WGS) entry which is preliminary data.</text>
</comment>
<dbReference type="InterPro" id="IPR000577">
    <property type="entry name" value="Carb_kinase_FGGY"/>
</dbReference>
<keyword evidence="5 9" id="KW-0418">Kinase</keyword>
<evidence type="ECO:0000256" key="6">
    <source>
        <dbReference type="ARBA" id="ARBA00022798"/>
    </source>
</evidence>
<evidence type="ECO:0000256" key="1">
    <source>
        <dbReference type="ARBA" id="ARBA00005190"/>
    </source>
</evidence>
<dbReference type="FunFam" id="3.30.420.40:FF:000008">
    <property type="entry name" value="Glycerol kinase"/>
    <property type="match status" value="1"/>
</dbReference>
<dbReference type="PROSITE" id="PS00445">
    <property type="entry name" value="FGGY_KINASES_2"/>
    <property type="match status" value="1"/>
</dbReference>
<dbReference type="GO" id="GO:0004370">
    <property type="term" value="F:glycerol kinase activity"/>
    <property type="evidence" value="ECO:0007669"/>
    <property type="project" value="UniProtKB-UniRule"/>
</dbReference>